<dbReference type="STRING" id="883113.HMPREF9708_01425"/>
<evidence type="ECO:0000313" key="2">
    <source>
        <dbReference type="EMBL" id="EHR36164.1"/>
    </source>
</evidence>
<keyword evidence="3" id="KW-1185">Reference proteome</keyword>
<gene>
    <name evidence="2" type="ORF">HMPREF9708_01425</name>
</gene>
<dbReference type="Pfam" id="PF13420">
    <property type="entry name" value="Acetyltransf_4"/>
    <property type="match status" value="1"/>
</dbReference>
<name>H3NKN6_9LACT</name>
<reference evidence="2 3" key="1">
    <citation type="submission" date="2012-01" db="EMBL/GenBank/DDBJ databases">
        <title>The Genome Sequence of Facklamia languida CCUG 37842.</title>
        <authorList>
            <consortium name="The Broad Institute Genome Sequencing Platform"/>
            <person name="Earl A."/>
            <person name="Ward D."/>
            <person name="Feldgarden M."/>
            <person name="Gevers D."/>
            <person name="Huys G."/>
            <person name="Young S.K."/>
            <person name="Zeng Q."/>
            <person name="Gargeya S."/>
            <person name="Fitzgerald M."/>
            <person name="Haas B."/>
            <person name="Abouelleil A."/>
            <person name="Alvarado L."/>
            <person name="Arachchi H.M."/>
            <person name="Berlin A."/>
            <person name="Chapman S.B."/>
            <person name="Gearin G."/>
            <person name="Goldberg J."/>
            <person name="Griggs A."/>
            <person name="Gujja S."/>
            <person name="Hansen M."/>
            <person name="Heiman D."/>
            <person name="Howarth C."/>
            <person name="Larimer J."/>
            <person name="Lui A."/>
            <person name="MacDonald P.J.P."/>
            <person name="McCowen C."/>
            <person name="Montmayeur A."/>
            <person name="Murphy C."/>
            <person name="Neiman D."/>
            <person name="Pearson M."/>
            <person name="Priest M."/>
            <person name="Roberts A."/>
            <person name="Saif S."/>
            <person name="Shea T."/>
            <person name="Sisk P."/>
            <person name="Stolte C."/>
            <person name="Sykes S."/>
            <person name="Wortman J."/>
            <person name="Nusbaum C."/>
            <person name="Birren B."/>
        </authorList>
    </citation>
    <scope>NUCLEOTIDE SEQUENCE [LARGE SCALE GENOMIC DNA]</scope>
    <source>
        <strain evidence="2 3">CCUG 37842</strain>
    </source>
</reference>
<organism evidence="2 3">
    <name type="scientific">Facklamia languida CCUG 37842</name>
    <dbReference type="NCBI Taxonomy" id="883113"/>
    <lineage>
        <taxon>Bacteria</taxon>
        <taxon>Bacillati</taxon>
        <taxon>Bacillota</taxon>
        <taxon>Bacilli</taxon>
        <taxon>Lactobacillales</taxon>
        <taxon>Aerococcaceae</taxon>
        <taxon>Facklamia</taxon>
    </lineage>
</organism>
<dbReference type="HOGENOM" id="CLU_1658210_0_0_9"/>
<accession>H3NKN6</accession>
<evidence type="ECO:0000259" key="1">
    <source>
        <dbReference type="PROSITE" id="PS51186"/>
    </source>
</evidence>
<comment type="caution">
    <text evidence="2">The sequence shown here is derived from an EMBL/GenBank/DDBJ whole genome shotgun (WGS) entry which is preliminary data.</text>
</comment>
<dbReference type="InterPro" id="IPR000182">
    <property type="entry name" value="GNAT_dom"/>
</dbReference>
<dbReference type="Gene3D" id="3.40.630.30">
    <property type="match status" value="1"/>
</dbReference>
<dbReference type="OrthoDB" id="9798006at2"/>
<dbReference type="AlphaFoldDB" id="H3NKN6"/>
<dbReference type="PATRIC" id="fig|883113.3.peg.1423"/>
<dbReference type="PROSITE" id="PS51186">
    <property type="entry name" value="GNAT"/>
    <property type="match status" value="1"/>
</dbReference>
<dbReference type="InterPro" id="IPR016181">
    <property type="entry name" value="Acyl_CoA_acyltransferase"/>
</dbReference>
<dbReference type="EMBL" id="AGEG01000016">
    <property type="protein sequence ID" value="EHR36164.1"/>
    <property type="molecule type" value="Genomic_DNA"/>
</dbReference>
<protein>
    <recommendedName>
        <fullName evidence="1">N-acetyltransferase domain-containing protein</fullName>
    </recommendedName>
</protein>
<feature type="domain" description="N-acetyltransferase" evidence="1">
    <location>
        <begin position="3"/>
        <end position="159"/>
    </location>
</feature>
<proteinExistence type="predicted"/>
<dbReference type="GO" id="GO:0016747">
    <property type="term" value="F:acyltransferase activity, transferring groups other than amino-acyl groups"/>
    <property type="evidence" value="ECO:0007669"/>
    <property type="project" value="InterPro"/>
</dbReference>
<sequence length="159" mass="18125">MSITIRPGQVTDNSTIQALYQEAIQAQPLLALREVPQVSPDQSESGPSMILVALKDDQIIGYIEARPFSPRQAYRYTYQVQMVLAEEDWTFEDCQALYQAMEDHLVAQGLRTLLVTLTSQQIPQIHFFQQMDYRIAGQLPQVNPTDHQVEMVWLAKSLS</sequence>
<evidence type="ECO:0000313" key="3">
    <source>
        <dbReference type="Proteomes" id="UP000006190"/>
    </source>
</evidence>
<dbReference type="RefSeq" id="WP_006309637.1">
    <property type="nucleotide sequence ID" value="NZ_JH601133.1"/>
</dbReference>
<dbReference type="Proteomes" id="UP000006190">
    <property type="component" value="Unassembled WGS sequence"/>
</dbReference>
<dbReference type="SUPFAM" id="SSF55729">
    <property type="entry name" value="Acyl-CoA N-acyltransferases (Nat)"/>
    <property type="match status" value="1"/>
</dbReference>